<keyword evidence="5" id="KW-0862">Zinc</keyword>
<evidence type="ECO:0000256" key="11">
    <source>
        <dbReference type="SAM" id="MobiDB-lite"/>
    </source>
</evidence>
<feature type="domain" description="C2H2-type" evidence="12">
    <location>
        <begin position="138"/>
        <end position="162"/>
    </location>
</feature>
<dbReference type="PANTHER" id="PTHR24384">
    <property type="entry name" value="FINGER PUTATIVE TRANSCRIPTION FACTOR FAMILY-RELATED"/>
    <property type="match status" value="1"/>
</dbReference>
<evidence type="ECO:0000313" key="13">
    <source>
        <dbReference type="EMBL" id="KAF7439070.1"/>
    </source>
</evidence>
<comment type="caution">
    <text evidence="13">The sequence shown here is derived from an EMBL/GenBank/DDBJ whole genome shotgun (WGS) entry which is preliminary data.</text>
</comment>
<keyword evidence="8" id="KW-0804">Transcription</keyword>
<feature type="domain" description="C2H2-type" evidence="12">
    <location>
        <begin position="226"/>
        <end position="253"/>
    </location>
</feature>
<proteinExistence type="predicted"/>
<keyword evidence="4 10" id="KW-0863">Zinc-finger</keyword>
<dbReference type="Pfam" id="PF13912">
    <property type="entry name" value="zf-C2H2_6"/>
    <property type="match status" value="1"/>
</dbReference>
<evidence type="ECO:0000256" key="9">
    <source>
        <dbReference type="ARBA" id="ARBA00023242"/>
    </source>
</evidence>
<evidence type="ECO:0000256" key="2">
    <source>
        <dbReference type="ARBA" id="ARBA00022723"/>
    </source>
</evidence>
<dbReference type="Pfam" id="PF00096">
    <property type="entry name" value="zf-C2H2"/>
    <property type="match status" value="1"/>
</dbReference>
<evidence type="ECO:0000256" key="4">
    <source>
        <dbReference type="ARBA" id="ARBA00022771"/>
    </source>
</evidence>
<evidence type="ECO:0000259" key="12">
    <source>
        <dbReference type="PROSITE" id="PS50157"/>
    </source>
</evidence>
<evidence type="ECO:0000256" key="1">
    <source>
        <dbReference type="ARBA" id="ARBA00004123"/>
    </source>
</evidence>
<keyword evidence="7" id="KW-0238">DNA-binding</keyword>
<feature type="domain" description="C2H2-type" evidence="12">
    <location>
        <begin position="196"/>
        <end position="226"/>
    </location>
</feature>
<dbReference type="InterPro" id="IPR036236">
    <property type="entry name" value="Znf_C2H2_sf"/>
</dbReference>
<accession>A0A834UH27</accession>
<protein>
    <recommendedName>
        <fullName evidence="12">C2H2-type domain-containing protein</fullName>
    </recommendedName>
</protein>
<dbReference type="GO" id="GO:0008270">
    <property type="term" value="F:zinc ion binding"/>
    <property type="evidence" value="ECO:0007669"/>
    <property type="project" value="UniProtKB-KW"/>
</dbReference>
<organism evidence="13 14">
    <name type="scientific">Vespula pensylvanica</name>
    <name type="common">Western yellow jacket</name>
    <name type="synonym">Wasp</name>
    <dbReference type="NCBI Taxonomy" id="30213"/>
    <lineage>
        <taxon>Eukaryota</taxon>
        <taxon>Metazoa</taxon>
        <taxon>Ecdysozoa</taxon>
        <taxon>Arthropoda</taxon>
        <taxon>Hexapoda</taxon>
        <taxon>Insecta</taxon>
        <taxon>Pterygota</taxon>
        <taxon>Neoptera</taxon>
        <taxon>Endopterygota</taxon>
        <taxon>Hymenoptera</taxon>
        <taxon>Apocrita</taxon>
        <taxon>Aculeata</taxon>
        <taxon>Vespoidea</taxon>
        <taxon>Vespidae</taxon>
        <taxon>Vespinae</taxon>
        <taxon>Vespula</taxon>
    </lineage>
</organism>
<dbReference type="Proteomes" id="UP000600918">
    <property type="component" value="Unassembled WGS sequence"/>
</dbReference>
<dbReference type="InterPro" id="IPR050752">
    <property type="entry name" value="C2H2-ZF_domain"/>
</dbReference>
<gene>
    <name evidence="13" type="ORF">H0235_001461</name>
</gene>
<dbReference type="Gene3D" id="3.30.160.60">
    <property type="entry name" value="Classic Zinc Finger"/>
    <property type="match status" value="6"/>
</dbReference>
<evidence type="ECO:0000256" key="10">
    <source>
        <dbReference type="PROSITE-ProRule" id="PRU00042"/>
    </source>
</evidence>
<comment type="subcellular location">
    <subcellularLocation>
        <location evidence="1">Nucleus</location>
    </subcellularLocation>
</comment>
<evidence type="ECO:0000313" key="14">
    <source>
        <dbReference type="Proteomes" id="UP000600918"/>
    </source>
</evidence>
<dbReference type="SMART" id="SM00355">
    <property type="entry name" value="ZnF_C2H2"/>
    <property type="match status" value="7"/>
</dbReference>
<evidence type="ECO:0000256" key="3">
    <source>
        <dbReference type="ARBA" id="ARBA00022737"/>
    </source>
</evidence>
<dbReference type="GO" id="GO:0005634">
    <property type="term" value="C:nucleus"/>
    <property type="evidence" value="ECO:0007669"/>
    <property type="project" value="UniProtKB-SubCell"/>
</dbReference>
<keyword evidence="3" id="KW-0677">Repeat</keyword>
<evidence type="ECO:0000256" key="5">
    <source>
        <dbReference type="ARBA" id="ARBA00022833"/>
    </source>
</evidence>
<dbReference type="EMBL" id="JACSDY010000001">
    <property type="protein sequence ID" value="KAF7439070.1"/>
    <property type="molecule type" value="Genomic_DNA"/>
</dbReference>
<dbReference type="Pfam" id="PF13894">
    <property type="entry name" value="zf-C2H2_4"/>
    <property type="match status" value="1"/>
</dbReference>
<feature type="domain" description="C2H2-type" evidence="12">
    <location>
        <begin position="167"/>
        <end position="194"/>
    </location>
</feature>
<dbReference type="SUPFAM" id="SSF57667">
    <property type="entry name" value="beta-beta-alpha zinc fingers"/>
    <property type="match status" value="4"/>
</dbReference>
<feature type="domain" description="C2H2-type" evidence="12">
    <location>
        <begin position="109"/>
        <end position="136"/>
    </location>
</feature>
<dbReference type="PROSITE" id="PS00028">
    <property type="entry name" value="ZINC_FINGER_C2H2_1"/>
    <property type="match status" value="6"/>
</dbReference>
<dbReference type="FunFam" id="3.30.160.60:FF:001500">
    <property type="entry name" value="Zinc finger protein 292"/>
    <property type="match status" value="1"/>
</dbReference>
<dbReference type="PROSITE" id="PS50157">
    <property type="entry name" value="ZINC_FINGER_C2H2_2"/>
    <property type="match status" value="7"/>
</dbReference>
<keyword evidence="9" id="KW-0539">Nucleus</keyword>
<evidence type="ECO:0000256" key="6">
    <source>
        <dbReference type="ARBA" id="ARBA00023015"/>
    </source>
</evidence>
<keyword evidence="6" id="KW-0805">Transcription regulation</keyword>
<dbReference type="GO" id="GO:0000981">
    <property type="term" value="F:DNA-binding transcription factor activity, RNA polymerase II-specific"/>
    <property type="evidence" value="ECO:0007669"/>
    <property type="project" value="TreeGrafter"/>
</dbReference>
<dbReference type="FunFam" id="3.30.160.60:FF:000446">
    <property type="entry name" value="Zinc finger protein"/>
    <property type="match status" value="1"/>
</dbReference>
<name>A0A834UH27_VESPE</name>
<feature type="compositionally biased region" description="Polar residues" evidence="11">
    <location>
        <begin position="15"/>
        <end position="25"/>
    </location>
</feature>
<dbReference type="GO" id="GO:0000978">
    <property type="term" value="F:RNA polymerase II cis-regulatory region sequence-specific DNA binding"/>
    <property type="evidence" value="ECO:0007669"/>
    <property type="project" value="TreeGrafter"/>
</dbReference>
<dbReference type="InterPro" id="IPR013087">
    <property type="entry name" value="Znf_C2H2_type"/>
</dbReference>
<reference evidence="13" key="1">
    <citation type="journal article" date="2020" name="G3 (Bethesda)">
        <title>High-Quality Assemblies for Three Invasive Social Wasps from the &lt;i&gt;Vespula&lt;/i&gt; Genus.</title>
        <authorList>
            <person name="Harrop T.W.R."/>
            <person name="Guhlin J."/>
            <person name="McLaughlin G.M."/>
            <person name="Permina E."/>
            <person name="Stockwell P."/>
            <person name="Gilligan J."/>
            <person name="Le Lec M.F."/>
            <person name="Gruber M.A.M."/>
            <person name="Quinn O."/>
            <person name="Lovegrove M."/>
            <person name="Duncan E.J."/>
            <person name="Remnant E.J."/>
            <person name="Van Eeckhoven J."/>
            <person name="Graham B."/>
            <person name="Knapp R.A."/>
            <person name="Langford K.W."/>
            <person name="Kronenberg Z."/>
            <person name="Press M.O."/>
            <person name="Eacker S.M."/>
            <person name="Wilson-Rankin E.E."/>
            <person name="Purcell J."/>
            <person name="Lester P.J."/>
            <person name="Dearden P.K."/>
        </authorList>
    </citation>
    <scope>NUCLEOTIDE SEQUENCE</scope>
    <source>
        <strain evidence="13">Volc-1</strain>
    </source>
</reference>
<dbReference type="Pfam" id="PF22110">
    <property type="entry name" value="TFIIIA_zf-C2H2"/>
    <property type="match status" value="1"/>
</dbReference>
<evidence type="ECO:0000256" key="8">
    <source>
        <dbReference type="ARBA" id="ARBA00023163"/>
    </source>
</evidence>
<dbReference type="InterPro" id="IPR054599">
    <property type="entry name" value="TFIIIA_Zfn-C2H2"/>
</dbReference>
<sequence>MGQNKIKSPQKILDETSNFTKSQNISKNEQSDRKYVCKYTGCNARYFKLSRLDRHIRLHTGEKPYKCDYPDCIKAYTNSSHLKRHMEIHNPTKKRLQQHIAIHFGVTSYNCSKCNKKYVNIKRLKRHETIHEKGQKSYSCQVEQCSEVFDKWALLCKHKKTHHINDYKCDQCEKVFSNETRLKNHSKIHEKSRLLISCPYKDCQRSYLFESNLNNHIKIYHLGQRFICDVCKAGLSSKQKLIEHMRIHENKIKKRIPKQSKRKKRKDAGIPKKSMVSTLTGLVFTHQIEKELLKRETSA</sequence>
<evidence type="ECO:0000256" key="7">
    <source>
        <dbReference type="ARBA" id="ARBA00023125"/>
    </source>
</evidence>
<keyword evidence="14" id="KW-1185">Reference proteome</keyword>
<feature type="region of interest" description="Disordered" evidence="11">
    <location>
        <begin position="1"/>
        <end position="25"/>
    </location>
</feature>
<dbReference type="PANTHER" id="PTHR24384:SF189">
    <property type="entry name" value="C2H2-TYPE DOMAIN-CONTAINING PROTEIN-RELATED"/>
    <property type="match status" value="1"/>
</dbReference>
<feature type="domain" description="C2H2-type" evidence="12">
    <location>
        <begin position="35"/>
        <end position="64"/>
    </location>
</feature>
<dbReference type="AlphaFoldDB" id="A0A834UH27"/>
<feature type="domain" description="C2H2-type" evidence="12">
    <location>
        <begin position="65"/>
        <end position="94"/>
    </location>
</feature>
<keyword evidence="2" id="KW-0479">Metal-binding</keyword>